<dbReference type="EMBL" id="JASPKY010000401">
    <property type="protein sequence ID" value="KAK9702042.1"/>
    <property type="molecule type" value="Genomic_DNA"/>
</dbReference>
<evidence type="ECO:0000256" key="1">
    <source>
        <dbReference type="SAM" id="MobiDB-lite"/>
    </source>
</evidence>
<proteinExistence type="predicted"/>
<evidence type="ECO:0000313" key="2">
    <source>
        <dbReference type="EMBL" id="KAK9702042.1"/>
    </source>
</evidence>
<comment type="caution">
    <text evidence="2">The sequence shown here is derived from an EMBL/GenBank/DDBJ whole genome shotgun (WGS) entry which is preliminary data.</text>
</comment>
<name>A0AAW1JEM4_POPJA</name>
<organism evidence="2 3">
    <name type="scientific">Popillia japonica</name>
    <name type="common">Japanese beetle</name>
    <dbReference type="NCBI Taxonomy" id="7064"/>
    <lineage>
        <taxon>Eukaryota</taxon>
        <taxon>Metazoa</taxon>
        <taxon>Ecdysozoa</taxon>
        <taxon>Arthropoda</taxon>
        <taxon>Hexapoda</taxon>
        <taxon>Insecta</taxon>
        <taxon>Pterygota</taxon>
        <taxon>Neoptera</taxon>
        <taxon>Endopterygota</taxon>
        <taxon>Coleoptera</taxon>
        <taxon>Polyphaga</taxon>
        <taxon>Scarabaeiformia</taxon>
        <taxon>Scarabaeidae</taxon>
        <taxon>Rutelinae</taxon>
        <taxon>Popillia</taxon>
    </lineage>
</organism>
<feature type="compositionally biased region" description="Polar residues" evidence="1">
    <location>
        <begin position="22"/>
        <end position="37"/>
    </location>
</feature>
<dbReference type="AlphaFoldDB" id="A0AAW1JEM4"/>
<feature type="region of interest" description="Disordered" evidence="1">
    <location>
        <begin position="239"/>
        <end position="260"/>
    </location>
</feature>
<gene>
    <name evidence="2" type="ORF">QE152_g30209</name>
</gene>
<feature type="compositionally biased region" description="Low complexity" evidence="1">
    <location>
        <begin position="241"/>
        <end position="250"/>
    </location>
</feature>
<evidence type="ECO:0000313" key="3">
    <source>
        <dbReference type="Proteomes" id="UP001458880"/>
    </source>
</evidence>
<reference evidence="2 3" key="1">
    <citation type="journal article" date="2024" name="BMC Genomics">
        <title>De novo assembly and annotation of Popillia japonica's genome with initial clues to its potential as an invasive pest.</title>
        <authorList>
            <person name="Cucini C."/>
            <person name="Boschi S."/>
            <person name="Funari R."/>
            <person name="Cardaioli E."/>
            <person name="Iannotti N."/>
            <person name="Marturano G."/>
            <person name="Paoli F."/>
            <person name="Bruttini M."/>
            <person name="Carapelli A."/>
            <person name="Frati F."/>
            <person name="Nardi F."/>
        </authorList>
    </citation>
    <scope>NUCLEOTIDE SEQUENCE [LARGE SCALE GENOMIC DNA]</scope>
    <source>
        <strain evidence="2">DMR45628</strain>
    </source>
</reference>
<feature type="compositionally biased region" description="Polar residues" evidence="1">
    <location>
        <begin position="251"/>
        <end position="260"/>
    </location>
</feature>
<feature type="region of interest" description="Disordered" evidence="1">
    <location>
        <begin position="1"/>
        <end position="37"/>
    </location>
</feature>
<keyword evidence="3" id="KW-1185">Reference proteome</keyword>
<sequence length="658" mass="72230">MVDGKEDHQNCCEVGEEAGPSTLPNADTNANITNRPNNECKGAIPKTKPAVKIKPSSSKKTIKFNNNIDEIPNLSGAVQQEDIIQVNGISLNSNFASSRNKDPVSLLANDNKSNYAAIRCDTSVSSISIAHCNGTDKEVKLKYCQFSDEDDEDALSISDDGCIYTYKGDQDADLPISFFSLDMPVESPNPINRRQSSSPEMDFLEMDFDPGPSSELEFDNNTNSEIEVKKTQTAKADKVSNVEPSNSSVETTLNSGQCSSGISRISSVKEVDNSNKNASDNLKTKQSTARLHQKPVSECVVETKTQKQEAPVKMPWTCNISDRTVASSDAVLTKKYHCMKGELVSPVDNPQKNGTPSNTTICDNACVCCYSVDPFGNADTTAMIWTEQEAYLKQTSQIGPSACGATAVINTLNALKFPISSLDNIKSCISTRLRANSSPLTQYLLSRSIAGTTHKDLIDCLHKVTDGQVYARFFHMYPERVVNLRSWLAFWINKGAVPIATLNLQKCTSGTIPDAWHHQMIFGVNSKGVYLCNPVECVAPELLWPQLSSESILLVRRNDVLDRWNIKTDLPELMNIKSYRWRSLNVVGQVANLIFESRRELRLGFKNTSHIKIPAAYSSGITLVIPANSTTRPLLQHCPELPVLDVSKQSGGPNASKS</sequence>
<feature type="compositionally biased region" description="Basic and acidic residues" evidence="1">
    <location>
        <begin position="1"/>
        <end position="10"/>
    </location>
</feature>
<protein>
    <submittedName>
        <fullName evidence="2">Uncharacterized protein</fullName>
    </submittedName>
</protein>
<dbReference type="Proteomes" id="UP001458880">
    <property type="component" value="Unassembled WGS sequence"/>
</dbReference>
<accession>A0AAW1JEM4</accession>